<proteinExistence type="predicted"/>
<organism evidence="2 3">
    <name type="scientific">Streptomyces cyaneochromogenes</name>
    <dbReference type="NCBI Taxonomy" id="2496836"/>
    <lineage>
        <taxon>Bacteria</taxon>
        <taxon>Bacillati</taxon>
        <taxon>Actinomycetota</taxon>
        <taxon>Actinomycetes</taxon>
        <taxon>Kitasatosporales</taxon>
        <taxon>Streptomycetaceae</taxon>
        <taxon>Streptomyces</taxon>
    </lineage>
</organism>
<dbReference type="Proteomes" id="UP000280298">
    <property type="component" value="Chromosome"/>
</dbReference>
<dbReference type="RefSeq" id="WP_126389275.1">
    <property type="nucleotide sequence ID" value="NZ_CP034539.1"/>
</dbReference>
<name>A0A3Q9EQ39_9ACTN</name>
<dbReference type="OrthoDB" id="8563833at2"/>
<keyword evidence="1" id="KW-0175">Coiled coil</keyword>
<gene>
    <name evidence="2" type="ORF">EJ357_05835</name>
</gene>
<reference evidence="2 3" key="1">
    <citation type="journal article" date="2019" name="Int. J. Syst. Evol. Microbiol.">
        <title>Streptomyces cyaneochromogenes sp. nov., a blue pigment-producing actinomycete from manganese-contaminated soil.</title>
        <authorList>
            <person name="Tang X."/>
            <person name="Zhao J."/>
            <person name="Li K."/>
            <person name="Chen Z."/>
            <person name="Sun Y."/>
            <person name="Gao J."/>
        </authorList>
    </citation>
    <scope>NUCLEOTIDE SEQUENCE [LARGE SCALE GENOMIC DNA]</scope>
    <source>
        <strain evidence="2 3">MK-45</strain>
    </source>
</reference>
<protein>
    <submittedName>
        <fullName evidence="2">Uncharacterized protein</fullName>
    </submittedName>
</protein>
<sequence>MAAELKHDVFRFVALRPPVLPDATDPVAYVIRDGRLPGDTAVGQVVEEMTGGGGGEGQARAALGGPSHGEFAQRLQEYVQARGLEPELPAGEVADQLRSVGRALRDAIDAREPGQVAARVREVLGREPTEFLADEQVIRVRDEVWDRLQSFYLLGRQDPRSVDELVGALRALRLVELIAAEVAVAELATLRRVAETTLVLPGLGVEAEPQPVVPTPRSEAQQAADAAKAERYTAQWTEFLELSAAAKTLRETRFDVTVQQGRHQNALGGTLPPPLGGSGNRETETVRRTLPTETVANLPEAARRVVASLPLGQSLSDKPLVIEALQNRLGAVTDRIVSSNDPILFETMPPAAAALPGMQSLGLKYQPEASPEVEYEPPTLPFPWVVRPVIRPLGIGDLKVVKQKLLRYVAGEVAHIENVLDGEKKERTHRRLDRTEQTFTVETETVEETERDNQTTDRFELKKESEKTIKEDMSVDAGITVSASYGPVELGAYGNFAYSQSTTETIKNSLNFARDVVDRSLTKIQKRAREERVTKTLKEIEESNIHGIDNSPAGGGHVTGIYRWVDKHYEAQVYNYGRRMMFEFVVPEPAAYYYFSQENDPANKLDIRKPEDLGLLSHSDVQYWNFGNYVRAYNVQGITPPPPHWKVMTAAFEQSGMQDNQTSSKASKDLIVPDGYVARSWGYNYSGWVGSNKLFTIHVGLEENDPNGTYDLNGEDSVVPISIVTHDVRAYAVNVEVFCERTDRAYEIWQIQTFEKIVAAYEAARAAYEDKVKAAEVARGIVIEGRNPGINLQIIRNELKKQSITLFTGEDFSSFDSVSGTPPTVDLNEAADEARFIQFFEQAFEWEQMTYLFYPYFWSRPSTWNKRLAFNDQDPHFNQFLQAGAARVVVPVRNAYNDALLHYVETGALWNGGTPPHLDDPMFVSIVEELKARTDDLEGATPEGDPWKVVVPTTLVYLQADATLPDYTAP</sequence>
<accession>A0A3Q9EQ39</accession>
<evidence type="ECO:0000256" key="1">
    <source>
        <dbReference type="SAM" id="Coils"/>
    </source>
</evidence>
<keyword evidence="3" id="KW-1185">Reference proteome</keyword>
<dbReference type="AlphaFoldDB" id="A0A3Q9EQ39"/>
<dbReference type="KEGG" id="scya:EJ357_05835"/>
<evidence type="ECO:0000313" key="2">
    <source>
        <dbReference type="EMBL" id="AZQ33023.1"/>
    </source>
</evidence>
<dbReference type="EMBL" id="CP034539">
    <property type="protein sequence ID" value="AZQ33023.1"/>
    <property type="molecule type" value="Genomic_DNA"/>
</dbReference>
<feature type="coiled-coil region" evidence="1">
    <location>
        <begin position="751"/>
        <end position="778"/>
    </location>
</feature>
<evidence type="ECO:0000313" key="3">
    <source>
        <dbReference type="Proteomes" id="UP000280298"/>
    </source>
</evidence>